<dbReference type="SUPFAM" id="SSF51230">
    <property type="entry name" value="Single hybrid motif"/>
    <property type="match status" value="1"/>
</dbReference>
<dbReference type="NCBIfam" id="TIGR00527">
    <property type="entry name" value="gcvH"/>
    <property type="match status" value="1"/>
</dbReference>
<dbReference type="GO" id="GO:0009249">
    <property type="term" value="P:protein lipoylation"/>
    <property type="evidence" value="ECO:0007669"/>
    <property type="project" value="TreeGrafter"/>
</dbReference>
<name>A0A2U1T000_9MICO</name>
<dbReference type="Proteomes" id="UP000244978">
    <property type="component" value="Unassembled WGS sequence"/>
</dbReference>
<dbReference type="EMBL" id="QEEX01000001">
    <property type="protein sequence ID" value="PWB97192.1"/>
    <property type="molecule type" value="Genomic_DNA"/>
</dbReference>
<dbReference type="GO" id="GO:0005829">
    <property type="term" value="C:cytosol"/>
    <property type="evidence" value="ECO:0007669"/>
    <property type="project" value="TreeGrafter"/>
</dbReference>
<keyword evidence="7" id="KW-1185">Reference proteome</keyword>
<dbReference type="PROSITE" id="PS50968">
    <property type="entry name" value="BIOTINYL_LIPOYL"/>
    <property type="match status" value="1"/>
</dbReference>
<feature type="domain" description="Lipoyl-binding" evidence="5">
    <location>
        <begin position="22"/>
        <end position="104"/>
    </location>
</feature>
<dbReference type="PANTHER" id="PTHR11715">
    <property type="entry name" value="GLYCINE CLEAVAGE SYSTEM H PROTEIN"/>
    <property type="match status" value="1"/>
</dbReference>
<dbReference type="OrthoDB" id="9796712at2"/>
<evidence type="ECO:0000256" key="1">
    <source>
        <dbReference type="ARBA" id="ARBA00009249"/>
    </source>
</evidence>
<dbReference type="NCBIfam" id="NF002270">
    <property type="entry name" value="PRK01202.1"/>
    <property type="match status" value="1"/>
</dbReference>
<comment type="caution">
    <text evidence="6">The sequence shown here is derived from an EMBL/GenBank/DDBJ whole genome shotgun (WGS) entry which is preliminary data.</text>
</comment>
<dbReference type="Pfam" id="PF01597">
    <property type="entry name" value="GCV_H"/>
    <property type="match status" value="1"/>
</dbReference>
<protein>
    <recommendedName>
        <fullName evidence="3">Glycine cleavage system H protein</fullName>
    </recommendedName>
</protein>
<gene>
    <name evidence="3 6" type="primary">gcvH</name>
    <name evidence="6" type="ORF">DF220_04590</name>
</gene>
<evidence type="ECO:0000256" key="4">
    <source>
        <dbReference type="PIRSR" id="PIRSR617453-50"/>
    </source>
</evidence>
<feature type="modified residue" description="N6-lipoyllysine" evidence="3 4">
    <location>
        <position position="63"/>
    </location>
</feature>
<dbReference type="InterPro" id="IPR002930">
    <property type="entry name" value="GCV_H"/>
</dbReference>
<dbReference type="KEGG" id="salc:C2138_09475"/>
<evidence type="ECO:0000313" key="6">
    <source>
        <dbReference type="EMBL" id="PWB97192.1"/>
    </source>
</evidence>
<dbReference type="InterPro" id="IPR000089">
    <property type="entry name" value="Biotin_lipoyl"/>
</dbReference>
<dbReference type="HAMAP" id="MF_00272">
    <property type="entry name" value="GcvH"/>
    <property type="match status" value="1"/>
</dbReference>
<proteinExistence type="inferred from homology"/>
<organism evidence="6 7">
    <name type="scientific">Homoserinimonas hongtaonis</name>
    <dbReference type="NCBI Taxonomy" id="2079791"/>
    <lineage>
        <taxon>Bacteria</taxon>
        <taxon>Bacillati</taxon>
        <taxon>Actinomycetota</taxon>
        <taxon>Actinomycetes</taxon>
        <taxon>Micrococcales</taxon>
        <taxon>Microbacteriaceae</taxon>
        <taxon>Homoserinimonas</taxon>
    </lineage>
</organism>
<dbReference type="PANTHER" id="PTHR11715:SF3">
    <property type="entry name" value="GLYCINE CLEAVAGE SYSTEM H PROTEIN-RELATED"/>
    <property type="match status" value="1"/>
</dbReference>
<dbReference type="InterPro" id="IPR017453">
    <property type="entry name" value="GCV_H_sub"/>
</dbReference>
<dbReference type="InterPro" id="IPR033753">
    <property type="entry name" value="GCV_H/Fam206"/>
</dbReference>
<dbReference type="CDD" id="cd06848">
    <property type="entry name" value="GCS_H"/>
    <property type="match status" value="1"/>
</dbReference>
<evidence type="ECO:0000259" key="5">
    <source>
        <dbReference type="PROSITE" id="PS50968"/>
    </source>
</evidence>
<keyword evidence="2 3" id="KW-0450">Lipoyl</keyword>
<evidence type="ECO:0000256" key="2">
    <source>
        <dbReference type="ARBA" id="ARBA00022823"/>
    </source>
</evidence>
<dbReference type="RefSeq" id="WP_108517358.1">
    <property type="nucleotide sequence ID" value="NZ_CP026951.1"/>
</dbReference>
<comment type="similarity">
    <text evidence="1 3">Belongs to the GcvH family.</text>
</comment>
<dbReference type="InterPro" id="IPR003016">
    <property type="entry name" value="2-oxoA_DH_lipoyl-BS"/>
</dbReference>
<dbReference type="GO" id="GO:0005960">
    <property type="term" value="C:glycine cleavage complex"/>
    <property type="evidence" value="ECO:0007669"/>
    <property type="project" value="InterPro"/>
</dbReference>
<reference evidence="7" key="1">
    <citation type="submission" date="2018-04" db="EMBL/GenBank/DDBJ databases">
        <authorList>
            <person name="Liu S."/>
            <person name="Wang Z."/>
            <person name="Li J."/>
        </authorList>
    </citation>
    <scope>NUCLEOTIDE SEQUENCE [LARGE SCALE GENOMIC DNA]</scope>
    <source>
        <strain evidence="7">S1194</strain>
    </source>
</reference>
<dbReference type="Gene3D" id="2.40.50.100">
    <property type="match status" value="1"/>
</dbReference>
<dbReference type="PROSITE" id="PS00189">
    <property type="entry name" value="LIPOYL"/>
    <property type="match status" value="1"/>
</dbReference>
<comment type="function">
    <text evidence="3">The glycine cleavage system catalyzes the degradation of glycine. The H protein shuttles the methylamine group of glycine from the P protein to the T protein.</text>
</comment>
<evidence type="ECO:0000313" key="7">
    <source>
        <dbReference type="Proteomes" id="UP000244978"/>
    </source>
</evidence>
<dbReference type="GO" id="GO:0019464">
    <property type="term" value="P:glycine decarboxylation via glycine cleavage system"/>
    <property type="evidence" value="ECO:0007669"/>
    <property type="project" value="UniProtKB-UniRule"/>
</dbReference>
<evidence type="ECO:0000256" key="3">
    <source>
        <dbReference type="HAMAP-Rule" id="MF_00272"/>
    </source>
</evidence>
<comment type="subunit">
    <text evidence="3">The glycine cleavage system is composed of four proteins: P, T, L and H.</text>
</comment>
<dbReference type="InterPro" id="IPR011053">
    <property type="entry name" value="Single_hybrid_motif"/>
</dbReference>
<sequence>MSELSELKYTPEHEWIRIDGDVLTIGITAFAAEKLGEVVYVDLPQVGQAVQRGKVVSEVESTKSVGEVYAPVDGEVVEVNAAVSDNPELINDSPFDQGWLFSIRVSSDALAEASFIDLEAYSAITGA</sequence>
<accession>A0A2U1T000</accession>
<comment type="cofactor">
    <cofactor evidence="3">
        <name>(R)-lipoate</name>
        <dbReference type="ChEBI" id="CHEBI:83088"/>
    </cofactor>
    <text evidence="3">Binds 1 lipoyl cofactor covalently.</text>
</comment>
<dbReference type="AlphaFoldDB" id="A0A2U1T000"/>